<feature type="domain" description="DUF7832" evidence="1">
    <location>
        <begin position="2"/>
        <end position="112"/>
    </location>
</feature>
<comment type="caution">
    <text evidence="2">The sequence shown here is derived from an EMBL/GenBank/DDBJ whole genome shotgun (WGS) entry which is preliminary data.</text>
</comment>
<dbReference type="Pfam" id="PF25191">
    <property type="entry name" value="DUF7832"/>
    <property type="match status" value="1"/>
</dbReference>
<dbReference type="EMBL" id="JACYHB010000004">
    <property type="protein sequence ID" value="MBD8078782.1"/>
    <property type="molecule type" value="Genomic_DNA"/>
</dbReference>
<keyword evidence="3" id="KW-1185">Reference proteome</keyword>
<accession>A0A927G8A6</accession>
<reference evidence="2" key="1">
    <citation type="journal article" date="2018" name="Curr. Microbiol.">
        <title>Cellulosimicrobium arenosum sp. nov., Isolated from Marine Sediment Sand.</title>
        <authorList>
            <person name="Oh M."/>
            <person name="Kim J.H."/>
            <person name="Yoon J.H."/>
            <person name="Schumann P."/>
            <person name="Kim W."/>
        </authorList>
    </citation>
    <scope>NUCLEOTIDE SEQUENCE</scope>
    <source>
        <strain evidence="2">KCTC 49039</strain>
    </source>
</reference>
<reference evidence="2" key="2">
    <citation type="submission" date="2020-09" db="EMBL/GenBank/DDBJ databases">
        <authorList>
            <person name="Yu Y."/>
        </authorList>
    </citation>
    <scope>NUCLEOTIDE SEQUENCE</scope>
    <source>
        <strain evidence="2">KCTC 49039</strain>
    </source>
</reference>
<dbReference type="AlphaFoldDB" id="A0A927G8A6"/>
<evidence type="ECO:0000313" key="2">
    <source>
        <dbReference type="EMBL" id="MBD8078782.1"/>
    </source>
</evidence>
<dbReference type="InterPro" id="IPR057154">
    <property type="entry name" value="DUF7832"/>
</dbReference>
<dbReference type="Proteomes" id="UP000610846">
    <property type="component" value="Unassembled WGS sequence"/>
</dbReference>
<sequence length="158" mass="16668">MYDDVDWHSGGEGLPADVGPGGAATHIGVFLAWAVLEGHASADLLRDATDEVVGLRARAATGARLVLARGGALTDADLDDDAAAFAAAYYTGDEDDPDGAGLYLEDYVDAASPDAGDPEDVYRVPDTWETYDLVGPLISARFSQWEDEGRPAVLRQRG</sequence>
<name>A0A927G8A6_9MICO</name>
<gene>
    <name evidence="2" type="ORF">IF651_06890</name>
</gene>
<protein>
    <recommendedName>
        <fullName evidence="1">DUF7832 domain-containing protein</fullName>
    </recommendedName>
</protein>
<organism evidence="2 3">
    <name type="scientific">Cellulosimicrobium arenosum</name>
    <dbReference type="NCBI Taxonomy" id="2708133"/>
    <lineage>
        <taxon>Bacteria</taxon>
        <taxon>Bacillati</taxon>
        <taxon>Actinomycetota</taxon>
        <taxon>Actinomycetes</taxon>
        <taxon>Micrococcales</taxon>
        <taxon>Promicromonosporaceae</taxon>
        <taxon>Cellulosimicrobium</taxon>
    </lineage>
</organism>
<proteinExistence type="predicted"/>
<evidence type="ECO:0000313" key="3">
    <source>
        <dbReference type="Proteomes" id="UP000610846"/>
    </source>
</evidence>
<evidence type="ECO:0000259" key="1">
    <source>
        <dbReference type="Pfam" id="PF25191"/>
    </source>
</evidence>
<dbReference type="RefSeq" id="WP_191828360.1">
    <property type="nucleotide sequence ID" value="NZ_JACYHB010000004.1"/>
</dbReference>